<dbReference type="PANTHER" id="PTHR34512">
    <property type="entry name" value="CELL SURFACE PROTEIN"/>
    <property type="match status" value="1"/>
</dbReference>
<dbReference type="InterPro" id="IPR018391">
    <property type="entry name" value="PQQ_b-propeller_rpt"/>
</dbReference>
<dbReference type="SMART" id="SM00564">
    <property type="entry name" value="PQQ"/>
    <property type="match status" value="4"/>
</dbReference>
<dbReference type="Proteomes" id="UP000319576">
    <property type="component" value="Chromosome"/>
</dbReference>
<dbReference type="EMBL" id="CP036273">
    <property type="protein sequence ID" value="QDU23870.1"/>
    <property type="molecule type" value="Genomic_DNA"/>
</dbReference>
<keyword evidence="1" id="KW-0732">Signal</keyword>
<evidence type="ECO:0000313" key="3">
    <source>
        <dbReference type="EMBL" id="QDU23870.1"/>
    </source>
</evidence>
<keyword evidence="4" id="KW-1185">Reference proteome</keyword>
<dbReference type="AlphaFoldDB" id="A0A517Y272"/>
<reference evidence="3 4" key="1">
    <citation type="submission" date="2019-02" db="EMBL/GenBank/DDBJ databases">
        <title>Deep-cultivation of Planctomycetes and their phenomic and genomic characterization uncovers novel biology.</title>
        <authorList>
            <person name="Wiegand S."/>
            <person name="Jogler M."/>
            <person name="Boedeker C."/>
            <person name="Pinto D."/>
            <person name="Vollmers J."/>
            <person name="Rivas-Marin E."/>
            <person name="Kohn T."/>
            <person name="Peeters S.H."/>
            <person name="Heuer A."/>
            <person name="Rast P."/>
            <person name="Oberbeckmann S."/>
            <person name="Bunk B."/>
            <person name="Jeske O."/>
            <person name="Meyerdierks A."/>
            <person name="Storesund J.E."/>
            <person name="Kallscheuer N."/>
            <person name="Luecker S."/>
            <person name="Lage O.M."/>
            <person name="Pohl T."/>
            <person name="Merkel B.J."/>
            <person name="Hornburger P."/>
            <person name="Mueller R.-W."/>
            <person name="Bruemmer F."/>
            <person name="Labrenz M."/>
            <person name="Spormann A.M."/>
            <person name="Op den Camp H."/>
            <person name="Overmann J."/>
            <person name="Amann R."/>
            <person name="Jetten M.S.M."/>
            <person name="Mascher T."/>
            <person name="Medema M.H."/>
            <person name="Devos D.P."/>
            <person name="Kaster A.-K."/>
            <person name="Ovreas L."/>
            <person name="Rohde M."/>
            <person name="Galperin M.Y."/>
            <person name="Jogler C."/>
        </authorList>
    </citation>
    <scope>NUCLEOTIDE SEQUENCE [LARGE SCALE GENOMIC DNA]</scope>
    <source>
        <strain evidence="3 4">ETA_A1</strain>
    </source>
</reference>
<dbReference type="KEGG" id="uli:ETAA1_58800"/>
<evidence type="ECO:0000259" key="2">
    <source>
        <dbReference type="Pfam" id="PF13360"/>
    </source>
</evidence>
<feature type="domain" description="Pyrrolo-quinoline quinone repeat" evidence="2">
    <location>
        <begin position="416"/>
        <end position="478"/>
    </location>
</feature>
<proteinExistence type="predicted"/>
<feature type="chain" id="PRO_5021840619" evidence="1">
    <location>
        <begin position="25"/>
        <end position="522"/>
    </location>
</feature>
<dbReference type="InterPro" id="IPR002372">
    <property type="entry name" value="PQQ_rpt_dom"/>
</dbReference>
<dbReference type="InterPro" id="IPR011047">
    <property type="entry name" value="Quinoprotein_ADH-like_sf"/>
</dbReference>
<dbReference type="OrthoDB" id="242119at2"/>
<dbReference type="SUPFAM" id="SSF50998">
    <property type="entry name" value="Quinoprotein alcohol dehydrogenase-like"/>
    <property type="match status" value="1"/>
</dbReference>
<feature type="domain" description="Pyrrolo-quinoline quinone repeat" evidence="2">
    <location>
        <begin position="108"/>
        <end position="362"/>
    </location>
</feature>
<sequence precursor="true">MSPACRLVSAAGLLPALVLPAASADWPTWGRDATRNAVSPEAGAPHDFRFPVPAADGRPATVGHGVAWAAELGSRTIGTPAVANGLVWIGTNTRPPADESIPSSAWDAGVLRCFREKDGAFVWSRRSPRLTAGYPQDLWGGALGSAPLVEGDRLWYVTNRCEVVCLDVAPLRAGKGEPRDVWTLDMRAKLGVYPHIPVMQGGGGAAVAGLGDRLYVVTHNGVDEGVFNIPAPDAPSLVCLEKATGRVVWTDKSPGKNIMRCQLSSPAVVTVGGRSQVVVGQGDGWLRGFDPNTGRVLWACDLNLKGAEFNFGGLDSKNYVVATPVVYAGRVYIATGQDPEAGSGDGGLYCVDPTKTGDVSRELADGPKKGRPNPNSAVVWYTPKAVPDSAPRIEVGKKKKLDLLRESRDFYFGRTIAGVVAHDGLVYAADFSGFVFCFDAATGRCHWVDDLKVSVWGQPLWADGKVYFGNDNAEVVVYAHGRERRRLATIESPYGIRAGLVFANGTLYVPTESTLYAIRGGK</sequence>
<dbReference type="Gene3D" id="2.130.10.10">
    <property type="entry name" value="YVTN repeat-like/Quinoprotein amine dehydrogenase"/>
    <property type="match status" value="2"/>
</dbReference>
<dbReference type="Gene3D" id="2.40.10.480">
    <property type="match status" value="1"/>
</dbReference>
<evidence type="ECO:0000256" key="1">
    <source>
        <dbReference type="SAM" id="SignalP"/>
    </source>
</evidence>
<dbReference type="PANTHER" id="PTHR34512:SF30">
    <property type="entry name" value="OUTER MEMBRANE PROTEIN ASSEMBLY FACTOR BAMB"/>
    <property type="match status" value="1"/>
</dbReference>
<dbReference type="InterPro" id="IPR015943">
    <property type="entry name" value="WD40/YVTN_repeat-like_dom_sf"/>
</dbReference>
<dbReference type="RefSeq" id="WP_145244082.1">
    <property type="nucleotide sequence ID" value="NZ_CP036273.1"/>
</dbReference>
<evidence type="ECO:0000313" key="4">
    <source>
        <dbReference type="Proteomes" id="UP000319576"/>
    </source>
</evidence>
<name>A0A517Y272_9BACT</name>
<protein>
    <submittedName>
        <fullName evidence="3">Outer membrane biogenesis protein BamB</fullName>
    </submittedName>
</protein>
<feature type="signal peptide" evidence="1">
    <location>
        <begin position="1"/>
        <end position="24"/>
    </location>
</feature>
<dbReference type="Pfam" id="PF13360">
    <property type="entry name" value="PQQ_2"/>
    <property type="match status" value="2"/>
</dbReference>
<accession>A0A517Y272</accession>
<organism evidence="3 4">
    <name type="scientific">Urbifossiella limnaea</name>
    <dbReference type="NCBI Taxonomy" id="2528023"/>
    <lineage>
        <taxon>Bacteria</taxon>
        <taxon>Pseudomonadati</taxon>
        <taxon>Planctomycetota</taxon>
        <taxon>Planctomycetia</taxon>
        <taxon>Gemmatales</taxon>
        <taxon>Gemmataceae</taxon>
        <taxon>Urbifossiella</taxon>
    </lineage>
</organism>
<gene>
    <name evidence="3" type="ORF">ETAA1_58800</name>
</gene>